<dbReference type="InterPro" id="IPR033803">
    <property type="entry name" value="CBD-like_Golvesin-Xly"/>
</dbReference>
<dbReference type="AlphaFoldDB" id="D5ZUA2"/>
<dbReference type="Proteomes" id="UP000003824">
    <property type="component" value="Unassembled WGS sequence"/>
</dbReference>
<sequence length="548" mass="58456">MAGAGLSPAADQEKEAEAFVPGTSYFDEKGYIEYVAGNLPVIFTAPHGGSLTPEAIPARSSATCGPKTVTQTDLNTQDLARQIQQAFFNKTGKYPHVVINRLARSRLDANRDIGAAACGNPSAEQAWRDYHGFIDAAKADVLAEFGRGWYTDLHGHGHAVQRLELGYQLTAETLRLSDAELDAAPAHEQAASFRTFSEESPLSFSALLRGPTALGTYLTDAGYPSVPSQQDPAPQVGEPYFTGADPGYNTPRHGCADGGHICGVQIETHYAGVRRTLTDRSDFATALADVYPDFLAQFGIRIEPKAKTPPTPGDEIVVDNLNSFNDPAKARFVTSGSWVDGNNSQSHGLNFRLLSNPSAKDTAEFRFYVPTPGSYAIDAWWPAQSGRSRNVVYQIHEADGSTALAESVRDQRVDGAQWNPFGVHHFSKAGWAKVVVSQSPGATGSLAADAVRVTLTHLTPSEGVAVLAGLVGELPLDAGNARSLNAKLDAASAQFGRGNVEAGKGQLGAFINQVTAFKQAGSLSAEQARPVIEYAERVIRDAEQQTGQ</sequence>
<reference evidence="3" key="1">
    <citation type="submission" date="2008-12" db="EMBL/GenBank/DDBJ databases">
        <title>Annotation of Streptomyces ghanaensis ATCC 14672.</title>
        <authorList>
            <consortium name="The Broad Institute Genome Sequencing Platform"/>
            <consortium name="Broad Institute Microbial Sequencing Center"/>
            <person name="Fischbach M."/>
            <person name="Ward D."/>
            <person name="Young S."/>
            <person name="Kodira C.D."/>
            <person name="Zeng Q."/>
            <person name="Koehrsen M."/>
            <person name="Godfrey P."/>
            <person name="Alvarado L."/>
            <person name="Berlin A.M."/>
            <person name="Borenstein D."/>
            <person name="Chen Z."/>
            <person name="Engels R."/>
            <person name="Freedman E."/>
            <person name="Gellesch M."/>
            <person name="Goldberg J."/>
            <person name="Griggs A."/>
            <person name="Gujja S."/>
            <person name="Heiman D.I."/>
            <person name="Hepburn T.A."/>
            <person name="Howarth C."/>
            <person name="Jen D."/>
            <person name="Larson L."/>
            <person name="Lewis B."/>
            <person name="Mehta T."/>
            <person name="Park D."/>
            <person name="Pearson M."/>
            <person name="Roberts A."/>
            <person name="Saif S."/>
            <person name="Shea T.D."/>
            <person name="Shenoy N."/>
            <person name="Sisk P."/>
            <person name="Stolte C."/>
            <person name="Sykes S.N."/>
            <person name="Walk T."/>
            <person name="White J."/>
            <person name="Yandava C."/>
            <person name="Straight P."/>
            <person name="Clardy J."/>
            <person name="Hung D."/>
            <person name="Kolter R."/>
            <person name="Mekalanos J."/>
            <person name="Walker S."/>
            <person name="Walsh C.T."/>
            <person name="Wieland B.L.C."/>
            <person name="Ilzarbe M."/>
            <person name="Galagan J."/>
            <person name="Nusbaum C."/>
            <person name="Birren B."/>
        </authorList>
    </citation>
    <scope>NUCLEOTIDE SEQUENCE [LARGE SCALE GENOMIC DNA]</scope>
    <source>
        <strain evidence="3">ATCC 14672 / DSM 40746 / JCM 4963 / KCTC 9882 / NRRL B-12104 / FH 1290</strain>
    </source>
</reference>
<evidence type="ECO:0000259" key="1">
    <source>
        <dbReference type="Pfam" id="PF25275"/>
    </source>
</evidence>
<accession>D5ZUA2</accession>
<organism evidence="2 3">
    <name type="scientific">Streptomyces viridosporus (strain ATCC 14672 / DSM 40746 / JCM 4963 / KCTC 9882 / NRRL B-12104 / FH 1290)</name>
    <name type="common">Streptomyces ghanaensis</name>
    <dbReference type="NCBI Taxonomy" id="566461"/>
    <lineage>
        <taxon>Bacteria</taxon>
        <taxon>Bacillati</taxon>
        <taxon>Actinomycetota</taxon>
        <taxon>Actinomycetes</taxon>
        <taxon>Kitasatosporales</taxon>
        <taxon>Streptomycetaceae</taxon>
        <taxon>Streptomyces</taxon>
    </lineage>
</organism>
<dbReference type="eggNOG" id="COG3023">
    <property type="taxonomic scope" value="Bacteria"/>
</dbReference>
<feature type="domain" description="Golvesin/Xly CBD-like" evidence="1">
    <location>
        <begin position="329"/>
        <end position="454"/>
    </location>
</feature>
<dbReference type="EMBL" id="DS999641">
    <property type="protein sequence ID" value="EFE64936.2"/>
    <property type="molecule type" value="Genomic_DNA"/>
</dbReference>
<protein>
    <recommendedName>
        <fullName evidence="1">Golvesin/Xly CBD-like domain-containing protein</fullName>
    </recommendedName>
</protein>
<dbReference type="Gene3D" id="3.40.630.40">
    <property type="entry name" value="Zn-dependent exopeptidases"/>
    <property type="match status" value="1"/>
</dbReference>
<evidence type="ECO:0000313" key="3">
    <source>
        <dbReference type="Proteomes" id="UP000003824"/>
    </source>
</evidence>
<gene>
    <name evidence="2" type="ORF">SSFG_00190</name>
</gene>
<evidence type="ECO:0000313" key="2">
    <source>
        <dbReference type="EMBL" id="EFE64936.2"/>
    </source>
</evidence>
<name>D5ZUA2_STRV1</name>
<proteinExistence type="predicted"/>
<dbReference type="Pfam" id="PF25275">
    <property type="entry name" value="Golvesin_C"/>
    <property type="match status" value="1"/>
</dbReference>
<dbReference type="SUPFAM" id="SSF53187">
    <property type="entry name" value="Zn-dependent exopeptidases"/>
    <property type="match status" value="1"/>
</dbReference>